<evidence type="ECO:0000313" key="8">
    <source>
        <dbReference type="Proteomes" id="UP001470230"/>
    </source>
</evidence>
<dbReference type="PANTHER" id="PTHR47992">
    <property type="entry name" value="PROTEIN PHOSPHATASE"/>
    <property type="match status" value="1"/>
</dbReference>
<dbReference type="InterPro" id="IPR015155">
    <property type="entry name" value="PFU"/>
</dbReference>
<keyword evidence="8" id="KW-1185">Reference proteome</keyword>
<evidence type="ECO:0000259" key="5">
    <source>
        <dbReference type="PROSITE" id="PS51394"/>
    </source>
</evidence>
<dbReference type="Gene3D" id="2.130.10.10">
    <property type="entry name" value="YVTN repeat-like/Quinoprotein amine dehydrogenase"/>
    <property type="match status" value="1"/>
</dbReference>
<feature type="domain" description="PPM-type phosphatase" evidence="6">
    <location>
        <begin position="470"/>
        <end position="702"/>
    </location>
</feature>
<organism evidence="7 8">
    <name type="scientific">Tritrichomonas musculus</name>
    <dbReference type="NCBI Taxonomy" id="1915356"/>
    <lineage>
        <taxon>Eukaryota</taxon>
        <taxon>Metamonada</taxon>
        <taxon>Parabasalia</taxon>
        <taxon>Tritrichomonadida</taxon>
        <taxon>Tritrichomonadidae</taxon>
        <taxon>Tritrichomonas</taxon>
    </lineage>
</organism>
<accession>A0ABR2H8L4</accession>
<dbReference type="Proteomes" id="UP001470230">
    <property type="component" value="Unassembled WGS sequence"/>
</dbReference>
<evidence type="ECO:0000259" key="6">
    <source>
        <dbReference type="PROSITE" id="PS51746"/>
    </source>
</evidence>
<evidence type="ECO:0008006" key="9">
    <source>
        <dbReference type="Google" id="ProtNLM"/>
    </source>
</evidence>
<dbReference type="InterPro" id="IPR038122">
    <property type="entry name" value="PFU_sf"/>
</dbReference>
<dbReference type="InterPro" id="IPR015943">
    <property type="entry name" value="WD40/YVTN_repeat-like_dom_sf"/>
</dbReference>
<dbReference type="SMART" id="SM00331">
    <property type="entry name" value="PP2C_SIG"/>
    <property type="match status" value="1"/>
</dbReference>
<dbReference type="InterPro" id="IPR015655">
    <property type="entry name" value="PP2C"/>
</dbReference>
<keyword evidence="3 4" id="KW-0904">Protein phosphatase</keyword>
<keyword evidence="1" id="KW-0479">Metal-binding</keyword>
<dbReference type="Gene3D" id="3.10.20.870">
    <property type="entry name" value="PFU (PLAA family ubiquitin binding), C-terminal domain"/>
    <property type="match status" value="1"/>
</dbReference>
<dbReference type="InterPro" id="IPR036322">
    <property type="entry name" value="WD40_repeat_dom_sf"/>
</dbReference>
<dbReference type="PROSITE" id="PS51394">
    <property type="entry name" value="PFU"/>
    <property type="match status" value="1"/>
</dbReference>
<dbReference type="PROSITE" id="PS01032">
    <property type="entry name" value="PPM_1"/>
    <property type="match status" value="1"/>
</dbReference>
<dbReference type="InterPro" id="IPR001932">
    <property type="entry name" value="PPM-type_phosphatase-like_dom"/>
</dbReference>
<dbReference type="Pfam" id="PF00481">
    <property type="entry name" value="PP2C"/>
    <property type="match status" value="1"/>
</dbReference>
<dbReference type="CDD" id="cd00143">
    <property type="entry name" value="PP2Cc"/>
    <property type="match status" value="1"/>
</dbReference>
<sequence>MQFSTFYDVGKYELRDMSSFYFEDREYLITSDRKGNIYIFHRNENHKLTLFRKFKGHNLGVSSLCYIKSWKGEDIIITGALDKKANFWKINNILNLEHDINPFYTLELGGNICLIKEIAKGEICFISWDNTTTIVFEDERKNIVLDNGSLPSWDIIKIDNLYISADASKSISIFDTNDGKLIDKIKNVDSCALRGIFQYKNNIYTTSNQGMIFEFSYNDGKLKKEREYQITNEPLYKYSILTNKLYIGGEDKVIFVVDLDLLKIVDVIPVIGNIWGCNFTCTTKDLCVSTDKGFVHVFTTDSLRFANENETQDFLDRLGSTPIPDQIIENVDPDELPEKVEDEDFQPGRFYAIKELDKIKILVYSNVFHTYVCIGNASINDNKKILGPDGKQYDTSITIIGEDEIAHELYLNYNDDPDNLAKHFCEENHLEDRFIQQISDFIKNSFNSDQFKKFKKIKNESSGTFEGSIFYGIAEMQGRRPYMEDFNTVFQLSNGKIIFCVFDGHGSDKAAIYAKENIQAFLEKNIQSDTFIADSLKQMNSEMVKQFDDCGSTAVVACFSPQDHTLAVSNLGDSRAIICKEKPIQITVDHKASDPSEIEFIEKNGGSIVDGRISGIINLSRFLGDGIFSNCINKEPYSSLTKVEKGDRILIGCDGIFDFLTNEQCSQIVRSSETAKDAAVSVRDQSYNIGSADNLTTIVFEIIA</sequence>
<comment type="similarity">
    <text evidence="4">Belongs to the PP2C family.</text>
</comment>
<dbReference type="SUPFAM" id="SSF50978">
    <property type="entry name" value="WD40 repeat-like"/>
    <property type="match status" value="1"/>
</dbReference>
<dbReference type="EMBL" id="JAPFFF010000037">
    <property type="protein sequence ID" value="KAK8842539.1"/>
    <property type="molecule type" value="Genomic_DNA"/>
</dbReference>
<proteinExistence type="inferred from homology"/>
<gene>
    <name evidence="7" type="ORF">M9Y10_025395</name>
</gene>
<dbReference type="InterPro" id="IPR036457">
    <property type="entry name" value="PPM-type-like_dom_sf"/>
</dbReference>
<protein>
    <recommendedName>
        <fullName evidence="9">PPM-type phosphatase domain-containing protein</fullName>
    </recommendedName>
</protein>
<evidence type="ECO:0000256" key="1">
    <source>
        <dbReference type="ARBA" id="ARBA00022723"/>
    </source>
</evidence>
<keyword evidence="2 4" id="KW-0378">Hydrolase</keyword>
<dbReference type="InterPro" id="IPR000222">
    <property type="entry name" value="PP2C_BS"/>
</dbReference>
<feature type="domain" description="PFU" evidence="5">
    <location>
        <begin position="363"/>
        <end position="456"/>
    </location>
</feature>
<evidence type="ECO:0000256" key="3">
    <source>
        <dbReference type="ARBA" id="ARBA00022912"/>
    </source>
</evidence>
<dbReference type="PROSITE" id="PS51746">
    <property type="entry name" value="PPM_2"/>
    <property type="match status" value="1"/>
</dbReference>
<name>A0ABR2H8L4_9EUKA</name>
<dbReference type="SMART" id="SM00332">
    <property type="entry name" value="PP2Cc"/>
    <property type="match status" value="1"/>
</dbReference>
<dbReference type="Pfam" id="PF09070">
    <property type="entry name" value="PFU"/>
    <property type="match status" value="1"/>
</dbReference>
<evidence type="ECO:0000256" key="4">
    <source>
        <dbReference type="RuleBase" id="RU003465"/>
    </source>
</evidence>
<reference evidence="7 8" key="1">
    <citation type="submission" date="2024-04" db="EMBL/GenBank/DDBJ databases">
        <title>Tritrichomonas musculus Genome.</title>
        <authorList>
            <person name="Alves-Ferreira E."/>
            <person name="Grigg M."/>
            <person name="Lorenzi H."/>
            <person name="Galac M."/>
        </authorList>
    </citation>
    <scope>NUCLEOTIDE SEQUENCE [LARGE SCALE GENOMIC DNA]</scope>
    <source>
        <strain evidence="7 8">EAF2021</strain>
    </source>
</reference>
<dbReference type="Gene3D" id="3.60.40.10">
    <property type="entry name" value="PPM-type phosphatase domain"/>
    <property type="match status" value="1"/>
</dbReference>
<evidence type="ECO:0000313" key="7">
    <source>
        <dbReference type="EMBL" id="KAK8842539.1"/>
    </source>
</evidence>
<comment type="caution">
    <text evidence="7">The sequence shown here is derived from an EMBL/GenBank/DDBJ whole genome shotgun (WGS) entry which is preliminary data.</text>
</comment>
<dbReference type="SUPFAM" id="SSF81606">
    <property type="entry name" value="PP2C-like"/>
    <property type="match status" value="1"/>
</dbReference>
<evidence type="ECO:0000256" key="2">
    <source>
        <dbReference type="ARBA" id="ARBA00022801"/>
    </source>
</evidence>